<dbReference type="AlphaFoldDB" id="A0A2H5PHK1"/>
<keyword evidence="9" id="KW-0325">Glycoprotein</keyword>
<evidence type="ECO:0000256" key="7">
    <source>
        <dbReference type="ARBA" id="ARBA00023136"/>
    </source>
</evidence>
<keyword evidence="4" id="KW-0732">Signal</keyword>
<keyword evidence="13" id="KW-1185">Reference proteome</keyword>
<dbReference type="PANTHER" id="PTHR47986:SF34">
    <property type="entry name" value="RECEPTOR-LIKE KINASE TMK2"/>
    <property type="match status" value="1"/>
</dbReference>
<organism evidence="12 13">
    <name type="scientific">Citrus unshiu</name>
    <name type="common">Satsuma mandarin</name>
    <name type="synonym">Citrus nobilis var. unshiu</name>
    <dbReference type="NCBI Taxonomy" id="55188"/>
    <lineage>
        <taxon>Eukaryota</taxon>
        <taxon>Viridiplantae</taxon>
        <taxon>Streptophyta</taxon>
        <taxon>Embryophyta</taxon>
        <taxon>Tracheophyta</taxon>
        <taxon>Spermatophyta</taxon>
        <taxon>Magnoliopsida</taxon>
        <taxon>eudicotyledons</taxon>
        <taxon>Gunneridae</taxon>
        <taxon>Pentapetalae</taxon>
        <taxon>rosids</taxon>
        <taxon>malvids</taxon>
        <taxon>Sapindales</taxon>
        <taxon>Rutaceae</taxon>
        <taxon>Aurantioideae</taxon>
        <taxon>Citrus</taxon>
    </lineage>
</organism>
<dbReference type="EMBL" id="BDQV01000074">
    <property type="protein sequence ID" value="GAY51836.1"/>
    <property type="molecule type" value="Genomic_DNA"/>
</dbReference>
<keyword evidence="6 11" id="KW-1133">Transmembrane helix</keyword>
<evidence type="ECO:0000313" key="13">
    <source>
        <dbReference type="Proteomes" id="UP000236630"/>
    </source>
</evidence>
<comment type="caution">
    <text evidence="12">The sequence shown here is derived from an EMBL/GenBank/DDBJ whole genome shotgun (WGS) entry which is preliminary data.</text>
</comment>
<sequence>MISSRIKLRPIPSSFRESSIQKLWLNEQTNDVKLNGSLEVLDFNHFTGPLPDFSRFTCLEELSLRSNKLTGNVPPLFNLPNITFVSLANNFFQGPFPKFNTSRVEVDMTPGSTNSFCLGDPGVACDSRISILLSIVESMGYPLVFAKRRNGNDPCDVSQPWRGIFCNEVGNITVVNFKDLELQGTISSAFSVLTSIENLILSNNALNGTIPNELTFLPNLKMLDVSNNYLSGEVLKFRQTVIVKSDGNPNIVRNIVTQEQPQTTIAAKVREEEQDSNTGIVLASVMIGAAFGLFIVGLGFCLYKKKQKRFPRIHRQKTVSKKSQDAMTSDIQLLGVGNFGGNDQQFQRAKHSGKSSELFTERNFKTGQG</sequence>
<accession>A0A2H5PHK1</accession>
<evidence type="ECO:0000256" key="1">
    <source>
        <dbReference type="ARBA" id="ARBA00004167"/>
    </source>
</evidence>
<dbReference type="Gene3D" id="3.80.10.10">
    <property type="entry name" value="Ribonuclease Inhibitor"/>
    <property type="match status" value="2"/>
</dbReference>
<comment type="subcellular location">
    <subcellularLocation>
        <location evidence="1">Membrane</location>
        <topology evidence="1">Single-pass membrane protein</topology>
    </subcellularLocation>
</comment>
<dbReference type="InterPro" id="IPR052422">
    <property type="entry name" value="Auxin_Ser/Thr_Kinase"/>
</dbReference>
<evidence type="ECO:0000256" key="8">
    <source>
        <dbReference type="ARBA" id="ARBA00023170"/>
    </source>
</evidence>
<evidence type="ECO:0000256" key="3">
    <source>
        <dbReference type="ARBA" id="ARBA00022692"/>
    </source>
</evidence>
<dbReference type="GO" id="GO:0016020">
    <property type="term" value="C:membrane"/>
    <property type="evidence" value="ECO:0007669"/>
    <property type="project" value="UniProtKB-SubCell"/>
</dbReference>
<dbReference type="PROSITE" id="PS51450">
    <property type="entry name" value="LRR"/>
    <property type="match status" value="1"/>
</dbReference>
<keyword evidence="8" id="KW-0675">Receptor</keyword>
<name>A0A2H5PHK1_CITUN</name>
<dbReference type="PANTHER" id="PTHR47986">
    <property type="entry name" value="OSJNBA0070M12.3 PROTEIN"/>
    <property type="match status" value="1"/>
</dbReference>
<evidence type="ECO:0000256" key="2">
    <source>
        <dbReference type="ARBA" id="ARBA00022614"/>
    </source>
</evidence>
<dbReference type="FunFam" id="3.80.10.10:FF:000129">
    <property type="entry name" value="Leucine-rich repeat receptor-like kinase"/>
    <property type="match status" value="1"/>
</dbReference>
<protein>
    <recommendedName>
        <fullName evidence="14">Leucine-rich repeat-containing N-terminal plant-type domain-containing protein</fullName>
    </recommendedName>
</protein>
<keyword evidence="3 11" id="KW-0812">Transmembrane</keyword>
<evidence type="ECO:0000256" key="9">
    <source>
        <dbReference type="ARBA" id="ARBA00023180"/>
    </source>
</evidence>
<evidence type="ECO:0000256" key="10">
    <source>
        <dbReference type="SAM" id="MobiDB-lite"/>
    </source>
</evidence>
<dbReference type="InterPro" id="IPR032675">
    <property type="entry name" value="LRR_dom_sf"/>
</dbReference>
<keyword evidence="2" id="KW-0433">Leucine-rich repeat</keyword>
<evidence type="ECO:0008006" key="14">
    <source>
        <dbReference type="Google" id="ProtNLM"/>
    </source>
</evidence>
<feature type="transmembrane region" description="Helical" evidence="11">
    <location>
        <begin position="280"/>
        <end position="303"/>
    </location>
</feature>
<proteinExistence type="predicted"/>
<evidence type="ECO:0000313" key="12">
    <source>
        <dbReference type="EMBL" id="GAY51836.1"/>
    </source>
</evidence>
<evidence type="ECO:0000256" key="5">
    <source>
        <dbReference type="ARBA" id="ARBA00022737"/>
    </source>
</evidence>
<evidence type="ECO:0000256" key="6">
    <source>
        <dbReference type="ARBA" id="ARBA00022989"/>
    </source>
</evidence>
<keyword evidence="5" id="KW-0677">Repeat</keyword>
<feature type="compositionally biased region" description="Basic and acidic residues" evidence="10">
    <location>
        <begin position="359"/>
        <end position="369"/>
    </location>
</feature>
<dbReference type="Pfam" id="PF00560">
    <property type="entry name" value="LRR_1"/>
    <property type="match status" value="2"/>
</dbReference>
<gene>
    <name evidence="12" type="ORF">CUMW_137320</name>
</gene>
<dbReference type="InterPro" id="IPR001611">
    <property type="entry name" value="Leu-rich_rpt"/>
</dbReference>
<dbReference type="STRING" id="55188.A0A2H5PHK1"/>
<feature type="region of interest" description="Disordered" evidence="10">
    <location>
        <begin position="342"/>
        <end position="369"/>
    </location>
</feature>
<keyword evidence="7 11" id="KW-0472">Membrane</keyword>
<evidence type="ECO:0000256" key="4">
    <source>
        <dbReference type="ARBA" id="ARBA00022729"/>
    </source>
</evidence>
<evidence type="ECO:0000256" key="11">
    <source>
        <dbReference type="SAM" id="Phobius"/>
    </source>
</evidence>
<dbReference type="SUPFAM" id="SSF52058">
    <property type="entry name" value="L domain-like"/>
    <property type="match status" value="1"/>
</dbReference>
<reference evidence="12 13" key="1">
    <citation type="journal article" date="2017" name="Front. Genet.">
        <title>Draft sequencing of the heterozygous diploid genome of Satsuma (Citrus unshiu Marc.) using a hybrid assembly approach.</title>
        <authorList>
            <person name="Shimizu T."/>
            <person name="Tanizawa Y."/>
            <person name="Mochizuki T."/>
            <person name="Nagasaki H."/>
            <person name="Yoshioka T."/>
            <person name="Toyoda A."/>
            <person name="Fujiyama A."/>
            <person name="Kaminuma E."/>
            <person name="Nakamura Y."/>
        </authorList>
    </citation>
    <scope>NUCLEOTIDE SEQUENCE [LARGE SCALE GENOMIC DNA]</scope>
    <source>
        <strain evidence="13">cv. Miyagawa wase</strain>
    </source>
</reference>
<dbReference type="Proteomes" id="UP000236630">
    <property type="component" value="Unassembled WGS sequence"/>
</dbReference>